<gene>
    <name evidence="12 17" type="primary">dapA</name>
    <name evidence="17" type="ORF">KL86DES1_20234</name>
</gene>
<evidence type="ECO:0000256" key="7">
    <source>
        <dbReference type="ARBA" id="ARBA00022915"/>
    </source>
</evidence>
<keyword evidence="9 12" id="KW-0456">Lyase</keyword>
<evidence type="ECO:0000313" key="17">
    <source>
        <dbReference type="EMBL" id="SCM71842.1"/>
    </source>
</evidence>
<evidence type="ECO:0000256" key="15">
    <source>
        <dbReference type="PIRSR" id="PIRSR001365-2"/>
    </source>
</evidence>
<dbReference type="Pfam" id="PF00701">
    <property type="entry name" value="DHDPS"/>
    <property type="match status" value="1"/>
</dbReference>
<evidence type="ECO:0000256" key="14">
    <source>
        <dbReference type="PIRSR" id="PIRSR001365-1"/>
    </source>
</evidence>
<dbReference type="PROSITE" id="PS00666">
    <property type="entry name" value="DHDPS_2"/>
    <property type="match status" value="1"/>
</dbReference>
<dbReference type="HAMAP" id="MF_00418">
    <property type="entry name" value="DapA"/>
    <property type="match status" value="1"/>
</dbReference>
<evidence type="ECO:0000256" key="4">
    <source>
        <dbReference type="ARBA" id="ARBA00012086"/>
    </source>
</evidence>
<dbReference type="NCBIfam" id="TIGR00674">
    <property type="entry name" value="dapA"/>
    <property type="match status" value="1"/>
</dbReference>
<evidence type="ECO:0000256" key="3">
    <source>
        <dbReference type="ARBA" id="ARBA00007592"/>
    </source>
</evidence>
<dbReference type="EC" id="4.3.3.7" evidence="4 12"/>
<organism evidence="17">
    <name type="scientific">uncultured Desulfovibrio sp</name>
    <dbReference type="NCBI Taxonomy" id="167968"/>
    <lineage>
        <taxon>Bacteria</taxon>
        <taxon>Pseudomonadati</taxon>
        <taxon>Thermodesulfobacteriota</taxon>
        <taxon>Desulfovibrionia</taxon>
        <taxon>Desulfovibrionales</taxon>
        <taxon>Desulfovibrionaceae</taxon>
        <taxon>Desulfovibrio</taxon>
        <taxon>environmental samples</taxon>
    </lineage>
</organism>
<dbReference type="InterPro" id="IPR013785">
    <property type="entry name" value="Aldolase_TIM"/>
</dbReference>
<evidence type="ECO:0000256" key="11">
    <source>
        <dbReference type="ARBA" id="ARBA00047836"/>
    </source>
</evidence>
<feature type="site" description="L-lysine inhibitor binding" evidence="16">
    <location>
        <position position="80"/>
    </location>
</feature>
<dbReference type="EMBL" id="FMJC01000002">
    <property type="protein sequence ID" value="SCM71842.1"/>
    <property type="molecule type" value="Genomic_DNA"/>
</dbReference>
<evidence type="ECO:0000256" key="9">
    <source>
        <dbReference type="ARBA" id="ARBA00023239"/>
    </source>
</evidence>
<dbReference type="InterPro" id="IPR020625">
    <property type="entry name" value="Schiff_base-form_aldolases_AS"/>
</dbReference>
<dbReference type="PRINTS" id="PR00146">
    <property type="entry name" value="DHPICSNTHASE"/>
</dbReference>
<evidence type="ECO:0000256" key="1">
    <source>
        <dbReference type="ARBA" id="ARBA00003294"/>
    </source>
</evidence>
<dbReference type="PANTHER" id="PTHR12128:SF66">
    <property type="entry name" value="4-HYDROXY-2-OXOGLUTARATE ALDOLASE, MITOCHONDRIAL"/>
    <property type="match status" value="1"/>
</dbReference>
<dbReference type="CDD" id="cd00950">
    <property type="entry name" value="DHDPS"/>
    <property type="match status" value="1"/>
</dbReference>
<keyword evidence="5 12" id="KW-0963">Cytoplasm</keyword>
<accession>A0A212L2R1</accession>
<dbReference type="SMART" id="SM01130">
    <property type="entry name" value="DHDPS"/>
    <property type="match status" value="1"/>
</dbReference>
<dbReference type="GO" id="GO:0009089">
    <property type="term" value="P:lysine biosynthetic process via diaminopimelate"/>
    <property type="evidence" value="ECO:0007669"/>
    <property type="project" value="UniProtKB-UniRule"/>
</dbReference>
<dbReference type="RefSeq" id="WP_179979933.1">
    <property type="nucleotide sequence ID" value="NZ_LT608333.1"/>
</dbReference>
<reference evidence="17" key="1">
    <citation type="submission" date="2016-08" db="EMBL/GenBank/DDBJ databases">
        <authorList>
            <person name="Seilhamer J.J."/>
        </authorList>
    </citation>
    <scope>NUCLEOTIDE SEQUENCE</scope>
    <source>
        <strain evidence="17">86-1</strain>
    </source>
</reference>
<feature type="binding site" evidence="12 15">
    <location>
        <position position="204"/>
    </location>
    <ligand>
        <name>pyruvate</name>
        <dbReference type="ChEBI" id="CHEBI:15361"/>
    </ligand>
</feature>
<comment type="similarity">
    <text evidence="3 12 13">Belongs to the DapA family.</text>
</comment>
<dbReference type="PROSITE" id="PS00665">
    <property type="entry name" value="DHDPS_1"/>
    <property type="match status" value="1"/>
</dbReference>
<evidence type="ECO:0000256" key="6">
    <source>
        <dbReference type="ARBA" id="ARBA00022605"/>
    </source>
</evidence>
<feature type="active site" description="Proton donor/acceptor" evidence="12 14">
    <location>
        <position position="133"/>
    </location>
</feature>
<feature type="site" description="L-lysine inhibitor binding" evidence="16">
    <location>
        <position position="106"/>
    </location>
</feature>
<evidence type="ECO:0000256" key="16">
    <source>
        <dbReference type="PIRSR" id="PIRSR001365-3"/>
    </source>
</evidence>
<evidence type="ECO:0000256" key="10">
    <source>
        <dbReference type="ARBA" id="ARBA00023270"/>
    </source>
</evidence>
<dbReference type="Gene3D" id="3.20.20.70">
    <property type="entry name" value="Aldolase class I"/>
    <property type="match status" value="1"/>
</dbReference>
<feature type="active site" description="Schiff-base intermediate with substrate" evidence="12 14">
    <location>
        <position position="162"/>
    </location>
</feature>
<dbReference type="InterPro" id="IPR002220">
    <property type="entry name" value="DapA-like"/>
</dbReference>
<dbReference type="SUPFAM" id="SSF51569">
    <property type="entry name" value="Aldolase"/>
    <property type="match status" value="1"/>
</dbReference>
<dbReference type="GO" id="GO:0008840">
    <property type="term" value="F:4-hydroxy-tetrahydrodipicolinate synthase activity"/>
    <property type="evidence" value="ECO:0007669"/>
    <property type="project" value="UniProtKB-UniRule"/>
</dbReference>
<keyword evidence="6 12" id="KW-0028">Amino-acid biosynthesis</keyword>
<dbReference type="InterPro" id="IPR020624">
    <property type="entry name" value="Schiff_base-form_aldolases_CS"/>
</dbReference>
<evidence type="ECO:0000256" key="8">
    <source>
        <dbReference type="ARBA" id="ARBA00023154"/>
    </source>
</evidence>
<comment type="caution">
    <text evidence="12">Was originally thought to be a dihydrodipicolinate synthase (DHDPS), catalyzing the condensation of (S)-aspartate-beta-semialdehyde [(S)-ASA] and pyruvate to dihydrodipicolinate (DHDP). However, it was shown in E.coli that the product of the enzymatic reaction is not dihydrodipicolinate but in fact (4S)-4-hydroxy-2,3,4,5-tetrahydro-(2S)-dipicolinic acid (HTPA), and that the consecutive dehydration reaction leading to DHDP is not spontaneous but catalyzed by DapB.</text>
</comment>
<protein>
    <recommendedName>
        <fullName evidence="4 12">4-hydroxy-tetrahydrodipicolinate synthase</fullName>
        <shortName evidence="12">HTPA synthase</shortName>
        <ecNumber evidence="4 12">4.3.3.7</ecNumber>
    </recommendedName>
</protein>
<dbReference type="PANTHER" id="PTHR12128">
    <property type="entry name" value="DIHYDRODIPICOLINATE SYNTHASE"/>
    <property type="match status" value="1"/>
</dbReference>
<evidence type="ECO:0000256" key="5">
    <source>
        <dbReference type="ARBA" id="ARBA00022490"/>
    </source>
</evidence>
<feature type="site" description="L-lysine inhibitor binding" evidence="16">
    <location>
        <position position="84"/>
    </location>
</feature>
<keyword evidence="8 12" id="KW-0457">Lysine biosynthesis</keyword>
<comment type="subcellular location">
    <subcellularLocation>
        <location evidence="12">Cytoplasm</location>
    </subcellularLocation>
</comment>
<feature type="binding site" evidence="12 15">
    <location>
        <position position="45"/>
    </location>
    <ligand>
        <name>pyruvate</name>
        <dbReference type="ChEBI" id="CHEBI:15361"/>
    </ligand>
</feature>
<comment type="pathway">
    <text evidence="2 12">Amino-acid biosynthesis; L-lysine biosynthesis via DAP pathway; (S)-tetrahydrodipicolinate from L-aspartate: step 3/4.</text>
</comment>
<feature type="site" description="Part of a proton relay during catalysis" evidence="12 16">
    <location>
        <position position="44"/>
    </location>
</feature>
<evidence type="ECO:0000256" key="12">
    <source>
        <dbReference type="HAMAP-Rule" id="MF_00418"/>
    </source>
</evidence>
<comment type="subunit">
    <text evidence="12">Homotetramer; dimer of dimers.</text>
</comment>
<dbReference type="GO" id="GO:0005829">
    <property type="term" value="C:cytosol"/>
    <property type="evidence" value="ECO:0007669"/>
    <property type="project" value="TreeGrafter"/>
</dbReference>
<dbReference type="UniPathway" id="UPA00034">
    <property type="reaction ID" value="UER00017"/>
</dbReference>
<keyword evidence="10 12" id="KW-0704">Schiff base</keyword>
<name>A0A212L2R1_9BACT</name>
<evidence type="ECO:0000256" key="2">
    <source>
        <dbReference type="ARBA" id="ARBA00005120"/>
    </source>
</evidence>
<feature type="site" description="L-lysine inhibitor binding; via carbonyl oxygen" evidence="16">
    <location>
        <position position="49"/>
    </location>
</feature>
<comment type="catalytic activity">
    <reaction evidence="11 12">
        <text>L-aspartate 4-semialdehyde + pyruvate = (2S,4S)-4-hydroxy-2,3,4,5-tetrahydrodipicolinate + H2O + H(+)</text>
        <dbReference type="Rhea" id="RHEA:34171"/>
        <dbReference type="ChEBI" id="CHEBI:15361"/>
        <dbReference type="ChEBI" id="CHEBI:15377"/>
        <dbReference type="ChEBI" id="CHEBI:15378"/>
        <dbReference type="ChEBI" id="CHEBI:67139"/>
        <dbReference type="ChEBI" id="CHEBI:537519"/>
        <dbReference type="EC" id="4.3.3.7"/>
    </reaction>
</comment>
<comment type="function">
    <text evidence="1 12">Catalyzes the condensation of (S)-aspartate-beta-semialdehyde [(S)-ASA] and pyruvate to 4-hydroxy-tetrahydrodipicolinate (HTPA).</text>
</comment>
<dbReference type="AlphaFoldDB" id="A0A212L2R1"/>
<sequence>MLFSGAMTALVTPFKNNALDEEAYRNFIEFQITEGIHGLVPCGTTGESATLSHEEHERVIEICIDQAKGRVPVLAGAGSNNTIEAIRLTRFAKKAGADGALLITPYYNKPTQEGLFQHYKAIAEAVDLPLVPYNVPGRTGCNLLPETLARLAKAFPNIVGVKEATGDMAQGSKTLSSCPQGFSVLSGDDFTALPLMALGGHGVISVTSNLVPGRMAAMVNAFRKGDGAGAARIHHEVFPLHEAMFFESNPIPAKTALHLMGKMEAELRLPLCSIGAAAKEKLTAVLRQMKLI</sequence>
<proteinExistence type="inferred from homology"/>
<evidence type="ECO:0000256" key="13">
    <source>
        <dbReference type="PIRNR" id="PIRNR001365"/>
    </source>
</evidence>
<dbReference type="GO" id="GO:0019877">
    <property type="term" value="P:diaminopimelate biosynthetic process"/>
    <property type="evidence" value="ECO:0007669"/>
    <property type="project" value="UniProtKB-UniRule"/>
</dbReference>
<dbReference type="PIRSF" id="PIRSF001365">
    <property type="entry name" value="DHDPS"/>
    <property type="match status" value="1"/>
</dbReference>
<feature type="site" description="Part of a proton relay during catalysis" evidence="12 16">
    <location>
        <position position="107"/>
    </location>
</feature>
<dbReference type="InterPro" id="IPR005263">
    <property type="entry name" value="DapA"/>
</dbReference>
<keyword evidence="7 12" id="KW-0220">Diaminopimelate biosynthesis</keyword>